<dbReference type="EMBL" id="JBBYXI010000002">
    <property type="protein sequence ID" value="MEN3930729.1"/>
    <property type="molecule type" value="Genomic_DNA"/>
</dbReference>
<accession>A0ABV0BID9</accession>
<proteinExistence type="predicted"/>
<organism evidence="1 2">
    <name type="scientific">Hohaiivirga grylli</name>
    <dbReference type="NCBI Taxonomy" id="3133970"/>
    <lineage>
        <taxon>Bacteria</taxon>
        <taxon>Pseudomonadati</taxon>
        <taxon>Pseudomonadota</taxon>
        <taxon>Alphaproteobacteria</taxon>
        <taxon>Hyphomicrobiales</taxon>
        <taxon>Methylobacteriaceae</taxon>
        <taxon>Hohaiivirga</taxon>
    </lineage>
</organism>
<dbReference type="Proteomes" id="UP001418637">
    <property type="component" value="Unassembled WGS sequence"/>
</dbReference>
<comment type="caution">
    <text evidence="1">The sequence shown here is derived from an EMBL/GenBank/DDBJ whole genome shotgun (WGS) entry which is preliminary data.</text>
</comment>
<keyword evidence="2" id="KW-1185">Reference proteome</keyword>
<protein>
    <submittedName>
        <fullName evidence="1">Uncharacterized protein</fullName>
    </submittedName>
</protein>
<evidence type="ECO:0000313" key="1">
    <source>
        <dbReference type="EMBL" id="MEN3930729.1"/>
    </source>
</evidence>
<gene>
    <name evidence="1" type="ORF">WJT86_06595</name>
</gene>
<reference evidence="1 2" key="1">
    <citation type="submission" date="2024-04" db="EMBL/GenBank/DDBJ databases">
        <title>A novel species isolated from cricket.</title>
        <authorList>
            <person name="Wang H.-C."/>
        </authorList>
    </citation>
    <scope>NUCLEOTIDE SEQUENCE [LARGE SCALE GENOMIC DNA]</scope>
    <source>
        <strain evidence="1 2">WL0021</strain>
    </source>
</reference>
<evidence type="ECO:0000313" key="2">
    <source>
        <dbReference type="Proteomes" id="UP001418637"/>
    </source>
</evidence>
<sequence length="122" mass="13964">MFIASEGWCCRYEVLALRDGYLVQMRDVSTGELEEDYSTLFRTLPVAVAYAVMSAAYERFAEMDSEDEEFFELEAEMEMSEQSFLELSSRLCDVGIHQREGGEASEDEDNAEDNIPVLCTYH</sequence>
<dbReference type="RefSeq" id="WP_346336735.1">
    <property type="nucleotide sequence ID" value="NZ_JBBYXI010000002.1"/>
</dbReference>
<name>A0ABV0BID9_9HYPH</name>